<dbReference type="Proteomes" id="UP000242180">
    <property type="component" value="Unassembled WGS sequence"/>
</dbReference>
<name>A0A1X2H0Z8_SYNRA</name>
<dbReference type="AlphaFoldDB" id="A0A1X2H0Z8"/>
<sequence length="119" mass="13822">MPTFRSKLDDTERRKFLFDCPKNALRHYEPPTVNRLPSMSETARKTDQQLRDIQYRLSGLTRPFDWYAYQSTHGNWDAEQFRVRSQSLVRNTVALLAGVASYITDLRVAGLLAGVDEQR</sequence>
<gene>
    <name evidence="1" type="ORF">BCR43DRAFT_448051</name>
</gene>
<protein>
    <submittedName>
        <fullName evidence="1">Uncharacterized protein</fullName>
    </submittedName>
</protein>
<dbReference type="InParanoid" id="A0A1X2H0Z8"/>
<dbReference type="OrthoDB" id="5545891at2759"/>
<accession>A0A1X2H0Z8</accession>
<comment type="caution">
    <text evidence="1">The sequence shown here is derived from an EMBL/GenBank/DDBJ whole genome shotgun (WGS) entry which is preliminary data.</text>
</comment>
<keyword evidence="2" id="KW-1185">Reference proteome</keyword>
<dbReference type="OMA" id="QSTHGNW"/>
<evidence type="ECO:0000313" key="2">
    <source>
        <dbReference type="Proteomes" id="UP000242180"/>
    </source>
</evidence>
<reference evidence="1 2" key="1">
    <citation type="submission" date="2016-07" db="EMBL/GenBank/DDBJ databases">
        <title>Pervasive Adenine N6-methylation of Active Genes in Fungi.</title>
        <authorList>
            <consortium name="DOE Joint Genome Institute"/>
            <person name="Mondo S.J."/>
            <person name="Dannebaum R.O."/>
            <person name="Kuo R.C."/>
            <person name="Labutti K."/>
            <person name="Haridas S."/>
            <person name="Kuo A."/>
            <person name="Salamov A."/>
            <person name="Ahrendt S.R."/>
            <person name="Lipzen A."/>
            <person name="Sullivan W."/>
            <person name="Andreopoulos W.B."/>
            <person name="Clum A."/>
            <person name="Lindquist E."/>
            <person name="Daum C."/>
            <person name="Ramamoorthy G.K."/>
            <person name="Gryganskyi A."/>
            <person name="Culley D."/>
            <person name="Magnuson J.K."/>
            <person name="James T.Y."/>
            <person name="O'Malley M.A."/>
            <person name="Stajich J.E."/>
            <person name="Spatafora J.W."/>
            <person name="Visel A."/>
            <person name="Grigoriev I.V."/>
        </authorList>
    </citation>
    <scope>NUCLEOTIDE SEQUENCE [LARGE SCALE GENOMIC DNA]</scope>
    <source>
        <strain evidence="1 2">NRRL 2496</strain>
    </source>
</reference>
<organism evidence="1 2">
    <name type="scientific">Syncephalastrum racemosum</name>
    <name type="common">Filamentous fungus</name>
    <dbReference type="NCBI Taxonomy" id="13706"/>
    <lineage>
        <taxon>Eukaryota</taxon>
        <taxon>Fungi</taxon>
        <taxon>Fungi incertae sedis</taxon>
        <taxon>Mucoromycota</taxon>
        <taxon>Mucoromycotina</taxon>
        <taxon>Mucoromycetes</taxon>
        <taxon>Mucorales</taxon>
        <taxon>Syncephalastraceae</taxon>
        <taxon>Syncephalastrum</taxon>
    </lineage>
</organism>
<proteinExistence type="predicted"/>
<evidence type="ECO:0000313" key="1">
    <source>
        <dbReference type="EMBL" id="ORY90044.1"/>
    </source>
</evidence>
<dbReference type="EMBL" id="MCGN01000013">
    <property type="protein sequence ID" value="ORY90044.1"/>
    <property type="molecule type" value="Genomic_DNA"/>
</dbReference>